<comment type="caution">
    <text evidence="3">The sequence shown here is derived from an EMBL/GenBank/DDBJ whole genome shotgun (WGS) entry which is preliminary data.</text>
</comment>
<accession>A0ABV7XDD3</accession>
<keyword evidence="1" id="KW-1133">Transmembrane helix</keyword>
<gene>
    <name evidence="3" type="ORF">ACFOMD_16535</name>
</gene>
<dbReference type="Pfam" id="PF07811">
    <property type="entry name" value="TadE"/>
    <property type="match status" value="1"/>
</dbReference>
<feature type="domain" description="TadE-like" evidence="2">
    <location>
        <begin position="16"/>
        <end position="57"/>
    </location>
</feature>
<protein>
    <submittedName>
        <fullName evidence="3">TadE/TadG family type IV pilus assembly protein</fullName>
    </submittedName>
</protein>
<evidence type="ECO:0000256" key="1">
    <source>
        <dbReference type="SAM" id="Phobius"/>
    </source>
</evidence>
<keyword evidence="1" id="KW-0472">Membrane</keyword>
<sequence length="217" mass="23784">MHLLKRLARLRRDNRGVAMLEFALIAPVFVTTLLFGLEIVMFALAHSQVSRVANSTADLAARYRASIDEADVQQLFLGARLSAEGIDFAEHGRLLLSSITRNQTANGHWIRWQRCEGDLDEESAFGEQGDGQTGTAIETVNGMAINTGDNIMVAEAVFEYQPLIYPDALFEEIFGGRKIVYTSSYMAREIALPTITNTTGIPAAAWQTLANDCPASS</sequence>
<dbReference type="InterPro" id="IPR012495">
    <property type="entry name" value="TadE-like_dom"/>
</dbReference>
<dbReference type="EMBL" id="JBHRXV010000011">
    <property type="protein sequence ID" value="MFC3714180.1"/>
    <property type="molecule type" value="Genomic_DNA"/>
</dbReference>
<dbReference type="RefSeq" id="WP_380863367.1">
    <property type="nucleotide sequence ID" value="NZ_JBHRXV010000011.1"/>
</dbReference>
<evidence type="ECO:0000313" key="3">
    <source>
        <dbReference type="EMBL" id="MFC3714180.1"/>
    </source>
</evidence>
<name>A0ABV7XDD3_9SPHN</name>
<evidence type="ECO:0000259" key="2">
    <source>
        <dbReference type="Pfam" id="PF07811"/>
    </source>
</evidence>
<proteinExistence type="predicted"/>
<evidence type="ECO:0000313" key="4">
    <source>
        <dbReference type="Proteomes" id="UP001595615"/>
    </source>
</evidence>
<dbReference type="Proteomes" id="UP001595615">
    <property type="component" value="Unassembled WGS sequence"/>
</dbReference>
<keyword evidence="1" id="KW-0812">Transmembrane</keyword>
<keyword evidence="4" id="KW-1185">Reference proteome</keyword>
<feature type="transmembrane region" description="Helical" evidence="1">
    <location>
        <begin position="20"/>
        <end position="45"/>
    </location>
</feature>
<reference evidence="4" key="1">
    <citation type="journal article" date="2019" name="Int. J. Syst. Evol. Microbiol.">
        <title>The Global Catalogue of Microorganisms (GCM) 10K type strain sequencing project: providing services to taxonomists for standard genome sequencing and annotation.</title>
        <authorList>
            <consortium name="The Broad Institute Genomics Platform"/>
            <consortium name="The Broad Institute Genome Sequencing Center for Infectious Disease"/>
            <person name="Wu L."/>
            <person name="Ma J."/>
        </authorList>
    </citation>
    <scope>NUCLEOTIDE SEQUENCE [LARGE SCALE GENOMIC DNA]</scope>
    <source>
        <strain evidence="4">KCTC 42644</strain>
    </source>
</reference>
<organism evidence="3 4">
    <name type="scientific">Sphingoaurantiacus capsulatus</name>
    <dbReference type="NCBI Taxonomy" id="1771310"/>
    <lineage>
        <taxon>Bacteria</taxon>
        <taxon>Pseudomonadati</taxon>
        <taxon>Pseudomonadota</taxon>
        <taxon>Alphaproteobacteria</taxon>
        <taxon>Sphingomonadales</taxon>
        <taxon>Sphingosinicellaceae</taxon>
        <taxon>Sphingoaurantiacus</taxon>
    </lineage>
</organism>